<feature type="non-terminal residue" evidence="1">
    <location>
        <position position="231"/>
    </location>
</feature>
<dbReference type="EMBL" id="BARS01052526">
    <property type="protein sequence ID" value="GAG43329.1"/>
    <property type="molecule type" value="Genomic_DNA"/>
</dbReference>
<accession>X0XJJ5</accession>
<dbReference type="AlphaFoldDB" id="X0XJJ5"/>
<reference evidence="1" key="1">
    <citation type="journal article" date="2014" name="Front. Microbiol.">
        <title>High frequency of phylogenetically diverse reductive dehalogenase-homologous genes in deep subseafloor sedimentary metagenomes.</title>
        <authorList>
            <person name="Kawai M."/>
            <person name="Futagami T."/>
            <person name="Toyoda A."/>
            <person name="Takaki Y."/>
            <person name="Nishi S."/>
            <person name="Hori S."/>
            <person name="Arai W."/>
            <person name="Tsubouchi T."/>
            <person name="Morono Y."/>
            <person name="Uchiyama I."/>
            <person name="Ito T."/>
            <person name="Fujiyama A."/>
            <person name="Inagaki F."/>
            <person name="Takami H."/>
        </authorList>
    </citation>
    <scope>NUCLEOTIDE SEQUENCE</scope>
    <source>
        <strain evidence="1">Expedition CK06-06</strain>
    </source>
</reference>
<gene>
    <name evidence="1" type="ORF">S01H1_78077</name>
</gene>
<feature type="non-terminal residue" evidence="1">
    <location>
        <position position="1"/>
    </location>
</feature>
<organism evidence="1">
    <name type="scientific">marine sediment metagenome</name>
    <dbReference type="NCBI Taxonomy" id="412755"/>
    <lineage>
        <taxon>unclassified sequences</taxon>
        <taxon>metagenomes</taxon>
        <taxon>ecological metagenomes</taxon>
    </lineage>
</organism>
<sequence>VGVFAAENTPKDEQVEVKVVGLQVRKKVPNFKDTYTSTSVWLRFRLQNKIFVNLQPYASKILTFTDDKGTNLKKAWQADRPAFFPGDFPGARERYISLSRDSKECILHTHFGTVPADDAKQLHLEANLIFFVAQGEKKAIRKDVPLKNGETIVAGPVKMVIKDVKTSGSKKEGKTTMTLVTQAGADVATSVRFITPDGKEIDYHVPSATTTRDNQGRLTKIERNYLLRRKL</sequence>
<evidence type="ECO:0000313" key="1">
    <source>
        <dbReference type="EMBL" id="GAG43329.1"/>
    </source>
</evidence>
<proteinExistence type="predicted"/>
<comment type="caution">
    <text evidence="1">The sequence shown here is derived from an EMBL/GenBank/DDBJ whole genome shotgun (WGS) entry which is preliminary data.</text>
</comment>
<name>X0XJJ5_9ZZZZ</name>
<protein>
    <submittedName>
        <fullName evidence="1">Uncharacterized protein</fullName>
    </submittedName>
</protein>